<sequence length="50" mass="5480">CQQAFDSIKEKLTTTPVLRGPDWGQPFHIHTDASNTAMGAVLGQKDSEDH</sequence>
<gene>
    <name evidence="2" type="ORF">KI387_041820</name>
</gene>
<dbReference type="InterPro" id="IPR043502">
    <property type="entry name" value="DNA/RNA_pol_sf"/>
</dbReference>
<dbReference type="EMBL" id="JAHRHJ020001897">
    <property type="protein sequence ID" value="KAH9292993.1"/>
    <property type="molecule type" value="Genomic_DNA"/>
</dbReference>
<proteinExistence type="predicted"/>
<dbReference type="PANTHER" id="PTHR33064:SF37">
    <property type="entry name" value="RIBONUCLEASE H"/>
    <property type="match status" value="1"/>
</dbReference>
<evidence type="ECO:0000259" key="1">
    <source>
        <dbReference type="Pfam" id="PF17919"/>
    </source>
</evidence>
<dbReference type="AlphaFoldDB" id="A0AA38C567"/>
<reference evidence="2 3" key="1">
    <citation type="journal article" date="2021" name="Nat. Plants">
        <title>The Taxus genome provides insights into paclitaxel biosynthesis.</title>
        <authorList>
            <person name="Xiong X."/>
            <person name="Gou J."/>
            <person name="Liao Q."/>
            <person name="Li Y."/>
            <person name="Zhou Q."/>
            <person name="Bi G."/>
            <person name="Li C."/>
            <person name="Du R."/>
            <person name="Wang X."/>
            <person name="Sun T."/>
            <person name="Guo L."/>
            <person name="Liang H."/>
            <person name="Lu P."/>
            <person name="Wu Y."/>
            <person name="Zhang Z."/>
            <person name="Ro D.K."/>
            <person name="Shang Y."/>
            <person name="Huang S."/>
            <person name="Yan J."/>
        </authorList>
    </citation>
    <scope>NUCLEOTIDE SEQUENCE [LARGE SCALE GENOMIC DNA]</scope>
    <source>
        <strain evidence="2">Ta-2019</strain>
    </source>
</reference>
<dbReference type="SUPFAM" id="SSF56672">
    <property type="entry name" value="DNA/RNA polymerases"/>
    <property type="match status" value="1"/>
</dbReference>
<keyword evidence="3" id="KW-1185">Reference proteome</keyword>
<dbReference type="Proteomes" id="UP000824469">
    <property type="component" value="Unassembled WGS sequence"/>
</dbReference>
<feature type="non-terminal residue" evidence="2">
    <location>
        <position position="1"/>
    </location>
</feature>
<feature type="non-terminal residue" evidence="2">
    <location>
        <position position="50"/>
    </location>
</feature>
<name>A0AA38C567_TAXCH</name>
<feature type="domain" description="Reverse transcriptase/retrotransposon-derived protein RNase H-like" evidence="1">
    <location>
        <begin position="1"/>
        <end position="48"/>
    </location>
</feature>
<dbReference type="InterPro" id="IPR051320">
    <property type="entry name" value="Viral_Replic_Matur_Polypro"/>
</dbReference>
<evidence type="ECO:0000313" key="3">
    <source>
        <dbReference type="Proteomes" id="UP000824469"/>
    </source>
</evidence>
<organism evidence="2 3">
    <name type="scientific">Taxus chinensis</name>
    <name type="common">Chinese yew</name>
    <name type="synonym">Taxus wallichiana var. chinensis</name>
    <dbReference type="NCBI Taxonomy" id="29808"/>
    <lineage>
        <taxon>Eukaryota</taxon>
        <taxon>Viridiplantae</taxon>
        <taxon>Streptophyta</taxon>
        <taxon>Embryophyta</taxon>
        <taxon>Tracheophyta</taxon>
        <taxon>Spermatophyta</taxon>
        <taxon>Pinopsida</taxon>
        <taxon>Pinidae</taxon>
        <taxon>Conifers II</taxon>
        <taxon>Cupressales</taxon>
        <taxon>Taxaceae</taxon>
        <taxon>Taxus</taxon>
    </lineage>
</organism>
<dbReference type="InterPro" id="IPR041577">
    <property type="entry name" value="RT_RNaseH_2"/>
</dbReference>
<comment type="caution">
    <text evidence="2">The sequence shown here is derived from an EMBL/GenBank/DDBJ whole genome shotgun (WGS) entry which is preliminary data.</text>
</comment>
<accession>A0AA38C567</accession>
<dbReference type="Pfam" id="PF17919">
    <property type="entry name" value="RT_RNaseH_2"/>
    <property type="match status" value="1"/>
</dbReference>
<protein>
    <recommendedName>
        <fullName evidence="1">Reverse transcriptase/retrotransposon-derived protein RNase H-like domain-containing protein</fullName>
    </recommendedName>
</protein>
<dbReference type="PANTHER" id="PTHR33064">
    <property type="entry name" value="POL PROTEIN"/>
    <property type="match status" value="1"/>
</dbReference>
<evidence type="ECO:0000313" key="2">
    <source>
        <dbReference type="EMBL" id="KAH9292993.1"/>
    </source>
</evidence>